<organism evidence="10 11">
    <name type="scientific">Tetrapyrgos nigripes</name>
    <dbReference type="NCBI Taxonomy" id="182062"/>
    <lineage>
        <taxon>Eukaryota</taxon>
        <taxon>Fungi</taxon>
        <taxon>Dikarya</taxon>
        <taxon>Basidiomycota</taxon>
        <taxon>Agaricomycotina</taxon>
        <taxon>Agaricomycetes</taxon>
        <taxon>Agaricomycetidae</taxon>
        <taxon>Agaricales</taxon>
        <taxon>Marasmiineae</taxon>
        <taxon>Marasmiaceae</taxon>
        <taxon>Tetrapyrgos</taxon>
    </lineage>
</organism>
<name>A0A8H5CMS7_9AGAR</name>
<dbReference type="InterPro" id="IPR027417">
    <property type="entry name" value="P-loop_NTPase"/>
</dbReference>
<dbReference type="PANTHER" id="PTHR12755:SF3">
    <property type="entry name" value="POLYNUCLEOTIDE 5'-HYDROXYL-KINASE NOL9"/>
    <property type="match status" value="1"/>
</dbReference>
<accession>A0A8H5CMS7</accession>
<dbReference type="InterPro" id="IPR045116">
    <property type="entry name" value="Clp1/Grc3"/>
</dbReference>
<dbReference type="Pfam" id="PF16575">
    <property type="entry name" value="CLP1_P"/>
    <property type="match status" value="1"/>
</dbReference>
<evidence type="ECO:0000256" key="5">
    <source>
        <dbReference type="ARBA" id="ARBA00022741"/>
    </source>
</evidence>
<evidence type="ECO:0000256" key="2">
    <source>
        <dbReference type="ARBA" id="ARBA00018706"/>
    </source>
</evidence>
<feature type="region of interest" description="Disordered" evidence="8">
    <location>
        <begin position="1"/>
        <end position="83"/>
    </location>
</feature>
<evidence type="ECO:0000256" key="1">
    <source>
        <dbReference type="ARBA" id="ARBA00011003"/>
    </source>
</evidence>
<feature type="region of interest" description="Disordered" evidence="8">
    <location>
        <begin position="119"/>
        <end position="149"/>
    </location>
</feature>
<evidence type="ECO:0000313" key="10">
    <source>
        <dbReference type="EMBL" id="KAF5344139.1"/>
    </source>
</evidence>
<dbReference type="Gene3D" id="3.40.50.300">
    <property type="entry name" value="P-loop containing nucleotide triphosphate hydrolases"/>
    <property type="match status" value="1"/>
</dbReference>
<dbReference type="GO" id="GO:0005634">
    <property type="term" value="C:nucleus"/>
    <property type="evidence" value="ECO:0007669"/>
    <property type="project" value="TreeGrafter"/>
</dbReference>
<comment type="caution">
    <text evidence="10">The sequence shown here is derived from an EMBL/GenBank/DDBJ whole genome shotgun (WGS) entry which is preliminary data.</text>
</comment>
<dbReference type="AlphaFoldDB" id="A0A8H5CMS7"/>
<dbReference type="SUPFAM" id="SSF52540">
    <property type="entry name" value="P-loop containing nucleoside triphosphate hydrolases"/>
    <property type="match status" value="1"/>
</dbReference>
<evidence type="ECO:0000256" key="8">
    <source>
        <dbReference type="SAM" id="MobiDB-lite"/>
    </source>
</evidence>
<evidence type="ECO:0000259" key="9">
    <source>
        <dbReference type="Pfam" id="PF16575"/>
    </source>
</evidence>
<dbReference type="GO" id="GO:0000448">
    <property type="term" value="P:cleavage in ITS2 between 5.8S rRNA and LSU-rRNA of tricistronic rRNA transcript (SSU-rRNA, 5.8S rRNA, LSU-rRNA)"/>
    <property type="evidence" value="ECO:0007669"/>
    <property type="project" value="TreeGrafter"/>
</dbReference>
<comment type="similarity">
    <text evidence="1">Belongs to the Clp1 family. NOL9/GRC3 subfamily.</text>
</comment>
<keyword evidence="4" id="KW-0808">Transferase</keyword>
<feature type="compositionally biased region" description="Low complexity" evidence="8">
    <location>
        <begin position="1"/>
        <end position="31"/>
    </location>
</feature>
<reference evidence="10 11" key="1">
    <citation type="journal article" date="2020" name="ISME J.">
        <title>Uncovering the hidden diversity of litter-decomposition mechanisms in mushroom-forming fungi.</title>
        <authorList>
            <person name="Floudas D."/>
            <person name="Bentzer J."/>
            <person name="Ahren D."/>
            <person name="Johansson T."/>
            <person name="Persson P."/>
            <person name="Tunlid A."/>
        </authorList>
    </citation>
    <scope>NUCLEOTIDE SEQUENCE [LARGE SCALE GENOMIC DNA]</scope>
    <source>
        <strain evidence="10 11">CBS 291.85</strain>
    </source>
</reference>
<keyword evidence="7" id="KW-0067">ATP-binding</keyword>
<keyword evidence="6" id="KW-0418">Kinase</keyword>
<dbReference type="OrthoDB" id="2405412at2759"/>
<evidence type="ECO:0000256" key="7">
    <source>
        <dbReference type="ARBA" id="ARBA00022840"/>
    </source>
</evidence>
<keyword evidence="11" id="KW-1185">Reference proteome</keyword>
<gene>
    <name evidence="10" type="ORF">D9758_008828</name>
</gene>
<protein>
    <recommendedName>
        <fullName evidence="3">Polynucleotide 5'-hydroxyl-kinase GRC3</fullName>
    </recommendedName>
    <alternativeName>
        <fullName evidence="2">Polynucleotide 5'-hydroxyl-kinase grc3</fullName>
    </alternativeName>
</protein>
<proteinExistence type="inferred from homology"/>
<dbReference type="EMBL" id="JAACJM010000129">
    <property type="protein sequence ID" value="KAF5344139.1"/>
    <property type="molecule type" value="Genomic_DNA"/>
</dbReference>
<evidence type="ECO:0000256" key="4">
    <source>
        <dbReference type="ARBA" id="ARBA00022679"/>
    </source>
</evidence>
<dbReference type="InterPro" id="IPR032319">
    <property type="entry name" value="CLP1_P"/>
</dbReference>
<feature type="compositionally biased region" description="Basic residues" evidence="8">
    <location>
        <begin position="55"/>
        <end position="66"/>
    </location>
</feature>
<feature type="domain" description="Clp1 P-loop" evidence="9">
    <location>
        <begin position="359"/>
        <end position="505"/>
    </location>
</feature>
<evidence type="ECO:0000256" key="6">
    <source>
        <dbReference type="ARBA" id="ARBA00022777"/>
    </source>
</evidence>
<keyword evidence="5" id="KW-0547">Nucleotide-binding</keyword>
<sequence length="784" mass="85036">MISAIAARKAAQNAQNTPPVSTRTTSSTLPTEKPSEPTKILKRKQNSNHDTSSPKPKKKKAQKKRGAPQGRYFQEPDVFEGQDDVIVIESDKGDLTDESSMDQDPVIADVDVGESVALKSRAWSPSRPVNDSSDDEGIGPSSKPSQLHQSAVGSSSVLSTFHPIPDQNLFYLTLDETLLLGVSCLSPSTLFTLHGGETIAFVGTYRLTVLSGCLSFCGLTLHASPKPHRVFAPRSSPLPILEACLSVESSSWKPASVPDHLRDIMENSDTVFILQELRTNVEGLGAVCKTFDNVFRPSRLDTVGSLDLRVTGVHMVPDASKYIHPFVIPHSWDVALNVPLPDATDSVATLMPPVHLVKGPKKSGKSTFAKTLLNRLLQRYHRVAYLECDIGQSEFTPGGIVALNIIEQPVFGPPFTHPTLPNQAHFIGALTPRTSPSHYLAAIQSLLQYYRLDVQTPVDAASSMEQNGRITRTIPLVVNTMGWAKGLGADLTAKIEDIVQPTHVFEFEAPVYDGGWINVTPTNGNLSVEGYGTPPRQQLMLEPITPSANYSAVDHRIITLLSYFYAIFPVQESGWDDFAHDLTEGLHQITASAWNVSLPLCAMPPFEVDVSSVIDKVYLSGVGSEDVVSSEIERVLNGAVVGLVSCESGTLENDGMDPGHNEIATDGTPTTGIPYFQGSIVPSPLTSITHGLALIRSVSLGGSSLHVLTPVPSKLLARTRVLVKGEMELPVWGLLDFRSWDKDDDGTVAGVSRGKVPYLQWGKGEGLGAEKRRVRRNLMRKAQM</sequence>
<evidence type="ECO:0000313" key="11">
    <source>
        <dbReference type="Proteomes" id="UP000559256"/>
    </source>
</evidence>
<dbReference type="Proteomes" id="UP000559256">
    <property type="component" value="Unassembled WGS sequence"/>
</dbReference>
<dbReference type="PANTHER" id="PTHR12755">
    <property type="entry name" value="CLEAVAGE/POLYADENYLATION FACTOR IA SUBUNIT CLP1P"/>
    <property type="match status" value="1"/>
</dbReference>
<evidence type="ECO:0000256" key="3">
    <source>
        <dbReference type="ARBA" id="ARBA00019824"/>
    </source>
</evidence>
<dbReference type="GO" id="GO:0005524">
    <property type="term" value="F:ATP binding"/>
    <property type="evidence" value="ECO:0007669"/>
    <property type="project" value="UniProtKB-KW"/>
</dbReference>
<dbReference type="GO" id="GO:0051731">
    <property type="term" value="F:polynucleotide 5'-hydroxyl-kinase activity"/>
    <property type="evidence" value="ECO:0007669"/>
    <property type="project" value="InterPro"/>
</dbReference>